<dbReference type="InterPro" id="IPR009081">
    <property type="entry name" value="PP-bd_ACP"/>
</dbReference>
<feature type="domain" description="Carrier" evidence="3">
    <location>
        <begin position="1"/>
        <end position="78"/>
    </location>
</feature>
<evidence type="ECO:0000256" key="2">
    <source>
        <dbReference type="ARBA" id="ARBA00022553"/>
    </source>
</evidence>
<reference evidence="4 5" key="1">
    <citation type="submission" date="2018-06" db="EMBL/GenBank/DDBJ databases">
        <authorList>
            <consortium name="Pathogen Informatics"/>
            <person name="Doyle S."/>
        </authorList>
    </citation>
    <scope>NUCLEOTIDE SEQUENCE [LARGE SCALE GENOMIC DNA]</scope>
    <source>
        <strain evidence="5">NCTC 11391</strain>
    </source>
</reference>
<proteinExistence type="predicted"/>
<keyword evidence="5" id="KW-1185">Reference proteome</keyword>
<dbReference type="EMBL" id="UHFA01000002">
    <property type="protein sequence ID" value="SUN35290.1"/>
    <property type="molecule type" value="Genomic_DNA"/>
</dbReference>
<dbReference type="Gene3D" id="1.10.1200.10">
    <property type="entry name" value="ACP-like"/>
    <property type="match status" value="1"/>
</dbReference>
<dbReference type="RefSeq" id="WP_002999553.1">
    <property type="nucleotide sequence ID" value="NZ_UHFA01000002.1"/>
</dbReference>
<dbReference type="PANTHER" id="PTHR45527">
    <property type="entry name" value="NONRIBOSOMAL PEPTIDE SYNTHETASE"/>
    <property type="match status" value="1"/>
</dbReference>
<evidence type="ECO:0000313" key="4">
    <source>
        <dbReference type="EMBL" id="SUN35290.1"/>
    </source>
</evidence>
<keyword evidence="2" id="KW-0597">Phosphoprotein</keyword>
<evidence type="ECO:0000259" key="3">
    <source>
        <dbReference type="PROSITE" id="PS50075"/>
    </source>
</evidence>
<dbReference type="GO" id="GO:0044550">
    <property type="term" value="P:secondary metabolite biosynthetic process"/>
    <property type="evidence" value="ECO:0007669"/>
    <property type="project" value="TreeGrafter"/>
</dbReference>
<sequence length="78" mass="8879">MDKEQLINYMKMTLAEIIGCDADDIDENTSFFKLGITSVQALKVINKMRKKLNVEINPAAIFQYKCISDLAAYFLTLI</sequence>
<accession>A0A380JD14</accession>
<dbReference type="GO" id="GO:0031177">
    <property type="term" value="F:phosphopantetheine binding"/>
    <property type="evidence" value="ECO:0007669"/>
    <property type="project" value="InterPro"/>
</dbReference>
<dbReference type="InterPro" id="IPR020806">
    <property type="entry name" value="PKS_PP-bd"/>
</dbReference>
<dbReference type="SUPFAM" id="SSF47336">
    <property type="entry name" value="ACP-like"/>
    <property type="match status" value="1"/>
</dbReference>
<dbReference type="Pfam" id="PF00550">
    <property type="entry name" value="PP-binding"/>
    <property type="match status" value="1"/>
</dbReference>
<dbReference type="AlphaFoldDB" id="A0A380JD14"/>
<gene>
    <name evidence="4" type="primary">pksJ_1</name>
    <name evidence="4" type="ORF">NCTC11391_00270</name>
</gene>
<evidence type="ECO:0000313" key="5">
    <source>
        <dbReference type="Proteomes" id="UP000254082"/>
    </source>
</evidence>
<name>A0A380JD14_STRDO</name>
<dbReference type="GO" id="GO:0005737">
    <property type="term" value="C:cytoplasm"/>
    <property type="evidence" value="ECO:0007669"/>
    <property type="project" value="TreeGrafter"/>
</dbReference>
<dbReference type="OrthoDB" id="5147973at2"/>
<keyword evidence="1" id="KW-0596">Phosphopantetheine</keyword>
<evidence type="ECO:0000256" key="1">
    <source>
        <dbReference type="ARBA" id="ARBA00022450"/>
    </source>
</evidence>
<dbReference type="PROSITE" id="PS50075">
    <property type="entry name" value="CARRIER"/>
    <property type="match status" value="1"/>
</dbReference>
<dbReference type="GO" id="GO:0043041">
    <property type="term" value="P:amino acid activation for nonribosomal peptide biosynthetic process"/>
    <property type="evidence" value="ECO:0007669"/>
    <property type="project" value="TreeGrafter"/>
</dbReference>
<protein>
    <submittedName>
        <fullName evidence="4">Polyketide synthase PksJ</fullName>
    </submittedName>
</protein>
<dbReference type="Proteomes" id="UP000254082">
    <property type="component" value="Unassembled WGS sequence"/>
</dbReference>
<dbReference type="SMART" id="SM01294">
    <property type="entry name" value="PKS_PP_betabranch"/>
    <property type="match status" value="1"/>
</dbReference>
<dbReference type="InterPro" id="IPR036736">
    <property type="entry name" value="ACP-like_sf"/>
</dbReference>
<organism evidence="4 5">
    <name type="scientific">Streptococcus downei MFe28</name>
    <dbReference type="NCBI Taxonomy" id="764290"/>
    <lineage>
        <taxon>Bacteria</taxon>
        <taxon>Bacillati</taxon>
        <taxon>Bacillota</taxon>
        <taxon>Bacilli</taxon>
        <taxon>Lactobacillales</taxon>
        <taxon>Streptococcaceae</taxon>
        <taxon>Streptococcus</taxon>
    </lineage>
</organism>
<dbReference type="PANTHER" id="PTHR45527:SF1">
    <property type="entry name" value="FATTY ACID SYNTHASE"/>
    <property type="match status" value="1"/>
</dbReference>
<dbReference type="SMART" id="SM00823">
    <property type="entry name" value="PKS_PP"/>
    <property type="match status" value="1"/>
</dbReference>